<keyword evidence="8" id="KW-1185">Reference proteome</keyword>
<dbReference type="PANTHER" id="PTHR32089:SF112">
    <property type="entry name" value="LYSOZYME-LIKE PROTEIN-RELATED"/>
    <property type="match status" value="1"/>
</dbReference>
<feature type="domain" description="Methyl-accepting transducer" evidence="5">
    <location>
        <begin position="155"/>
        <end position="391"/>
    </location>
</feature>
<dbReference type="Pfam" id="PF00015">
    <property type="entry name" value="MCPsignal"/>
    <property type="match status" value="1"/>
</dbReference>
<reference evidence="7 8" key="1">
    <citation type="submission" date="2019-07" db="EMBL/GenBank/DDBJ databases">
        <title>Insights of Desulfuromonas acetexigens electromicrobiology.</title>
        <authorList>
            <person name="Katuri K."/>
            <person name="Sapireddy V."/>
            <person name="Shaw D.R."/>
            <person name="Saikaly P."/>
        </authorList>
    </citation>
    <scope>NUCLEOTIDE SEQUENCE [LARGE SCALE GENOMIC DNA]</scope>
    <source>
        <strain evidence="7 8">2873</strain>
    </source>
</reference>
<accession>A0A550JBF4</accession>
<dbReference type="AlphaFoldDB" id="A0A550JBF4"/>
<protein>
    <submittedName>
        <fullName evidence="7">Methyl-accepting chemotaxis protein</fullName>
    </submittedName>
</protein>
<feature type="domain" description="HAMP" evidence="6">
    <location>
        <begin position="96"/>
        <end position="150"/>
    </location>
</feature>
<evidence type="ECO:0000256" key="4">
    <source>
        <dbReference type="SAM" id="Phobius"/>
    </source>
</evidence>
<sequence>MPLFKELYTTLERSFFQTLTRKLVGNLLFLLLLPALALLLLWLDLVHLRQTLKTLELPPETLGHINELLGQTLRHSVWIFTLTLAAFIFTFCFLRHLVVLPVRRLRDLFGRMGGKDGDLSEDLRIDSHDEYRELVDNCNLFLVKLRKVILSIRQMGVSIAISSVGLAKKIDDAAVHAREQNTLAQEIFISSEESKAAHLNISDNTQGVCASTSNSVDMARKSYQDLYAANTNLETMGQKIAHYANNIQALDTESKSIQQIVSLIRGISFQTSLLSLNAAIEAARAGQAGKGFAVVADEVKTLAEQVNNASEDIETKVRAILDNIQASLRETQEIVAVTQETSQAVSNSRQSFADLIGHFEENDNRLQGITAAIEELSASNEEVHAKVANIHDTSNEVAHFMNEAKDSSQHLKTITEQMQEMVSGFRVGSGKLEFIIDKVRSFSNDFEQRLAQHQSTGVNIFDRQYQQLPNITPAKYKTAYDAVVEKEFQPLYDRLLGDIEGAAFALCVDGNGYAPTHNSRFSQPLTGDLARDLTGSRDKRIFNDPTGSRAARNTREVLLQTYLRDTGEILCDLSMPIFVGGKHWGALRLGFDPRAL</sequence>
<evidence type="ECO:0000313" key="8">
    <source>
        <dbReference type="Proteomes" id="UP000317155"/>
    </source>
</evidence>
<dbReference type="SMART" id="SM00283">
    <property type="entry name" value="MA"/>
    <property type="match status" value="1"/>
</dbReference>
<dbReference type="InterPro" id="IPR003660">
    <property type="entry name" value="HAMP_dom"/>
</dbReference>
<evidence type="ECO:0000256" key="2">
    <source>
        <dbReference type="ARBA" id="ARBA00029447"/>
    </source>
</evidence>
<gene>
    <name evidence="7" type="ORF">FL622_10870</name>
</gene>
<evidence type="ECO:0000259" key="6">
    <source>
        <dbReference type="PROSITE" id="PS50885"/>
    </source>
</evidence>
<evidence type="ECO:0000313" key="7">
    <source>
        <dbReference type="EMBL" id="TRO80585.1"/>
    </source>
</evidence>
<dbReference type="Pfam" id="PF00672">
    <property type="entry name" value="HAMP"/>
    <property type="match status" value="1"/>
</dbReference>
<dbReference type="EMBL" id="VJVV01000007">
    <property type="protein sequence ID" value="TRO80585.1"/>
    <property type="molecule type" value="Genomic_DNA"/>
</dbReference>
<dbReference type="SMART" id="SM00304">
    <property type="entry name" value="HAMP"/>
    <property type="match status" value="2"/>
</dbReference>
<keyword evidence="1 3" id="KW-0807">Transducer</keyword>
<feature type="transmembrane region" description="Helical" evidence="4">
    <location>
        <begin position="77"/>
        <end position="102"/>
    </location>
</feature>
<dbReference type="Proteomes" id="UP000317155">
    <property type="component" value="Unassembled WGS sequence"/>
</dbReference>
<dbReference type="PROSITE" id="PS50111">
    <property type="entry name" value="CHEMOTAXIS_TRANSDUC_2"/>
    <property type="match status" value="1"/>
</dbReference>
<proteinExistence type="inferred from homology"/>
<dbReference type="CDD" id="cd06225">
    <property type="entry name" value="HAMP"/>
    <property type="match status" value="1"/>
</dbReference>
<evidence type="ECO:0000259" key="5">
    <source>
        <dbReference type="PROSITE" id="PS50111"/>
    </source>
</evidence>
<dbReference type="SUPFAM" id="SSF58104">
    <property type="entry name" value="Methyl-accepting chemotaxis protein (MCP) signaling domain"/>
    <property type="match status" value="1"/>
</dbReference>
<evidence type="ECO:0000256" key="3">
    <source>
        <dbReference type="PROSITE-ProRule" id="PRU00284"/>
    </source>
</evidence>
<comment type="similarity">
    <text evidence="2">Belongs to the methyl-accepting chemotaxis (MCP) protein family.</text>
</comment>
<dbReference type="RefSeq" id="WP_092058178.1">
    <property type="nucleotide sequence ID" value="NZ_FOJJ01000039.1"/>
</dbReference>
<dbReference type="GO" id="GO:0016020">
    <property type="term" value="C:membrane"/>
    <property type="evidence" value="ECO:0007669"/>
    <property type="project" value="InterPro"/>
</dbReference>
<dbReference type="InterPro" id="IPR004089">
    <property type="entry name" value="MCPsignal_dom"/>
</dbReference>
<keyword evidence="4" id="KW-0472">Membrane</keyword>
<keyword evidence="4" id="KW-0812">Transmembrane</keyword>
<dbReference type="GO" id="GO:0007165">
    <property type="term" value="P:signal transduction"/>
    <property type="evidence" value="ECO:0007669"/>
    <property type="project" value="UniProtKB-KW"/>
</dbReference>
<name>A0A550JBF4_9BACT</name>
<dbReference type="OrthoDB" id="9791237at2"/>
<dbReference type="PROSITE" id="PS50885">
    <property type="entry name" value="HAMP"/>
    <property type="match status" value="1"/>
</dbReference>
<dbReference type="Gene3D" id="1.10.287.950">
    <property type="entry name" value="Methyl-accepting chemotaxis protein"/>
    <property type="match status" value="1"/>
</dbReference>
<evidence type="ECO:0000256" key="1">
    <source>
        <dbReference type="ARBA" id="ARBA00023224"/>
    </source>
</evidence>
<keyword evidence="4" id="KW-1133">Transmembrane helix</keyword>
<comment type="caution">
    <text evidence="7">The sequence shown here is derived from an EMBL/GenBank/DDBJ whole genome shotgun (WGS) entry which is preliminary data.</text>
</comment>
<organism evidence="7 8">
    <name type="scientific">Trichloromonas acetexigens</name>
    <dbReference type="NCBI Taxonomy" id="38815"/>
    <lineage>
        <taxon>Bacteria</taxon>
        <taxon>Pseudomonadati</taxon>
        <taxon>Thermodesulfobacteriota</taxon>
        <taxon>Desulfuromonadia</taxon>
        <taxon>Desulfuromonadales</taxon>
        <taxon>Trichloromonadaceae</taxon>
        <taxon>Trichloromonas</taxon>
    </lineage>
</organism>
<dbReference type="PANTHER" id="PTHR32089">
    <property type="entry name" value="METHYL-ACCEPTING CHEMOTAXIS PROTEIN MCPB"/>
    <property type="match status" value="1"/>
</dbReference>
<feature type="transmembrane region" description="Helical" evidence="4">
    <location>
        <begin position="23"/>
        <end position="43"/>
    </location>
</feature>